<dbReference type="Gene3D" id="2.160.20.10">
    <property type="entry name" value="Single-stranded right-handed beta-helix, Pectin lyase-like"/>
    <property type="match status" value="1"/>
</dbReference>
<dbReference type="RefSeq" id="WP_135992746.1">
    <property type="nucleotide sequence ID" value="NZ_SRYD01000005.1"/>
</dbReference>
<reference evidence="5 6" key="1">
    <citation type="submission" date="2019-04" db="EMBL/GenBank/DDBJ databases">
        <title>Microbes associate with the intestines of laboratory mice.</title>
        <authorList>
            <person name="Navarre W."/>
            <person name="Wong E."/>
            <person name="Huang K."/>
            <person name="Tropini C."/>
            <person name="Ng K."/>
            <person name="Yu B."/>
        </authorList>
    </citation>
    <scope>NUCLEOTIDE SEQUENCE [LARGE SCALE GENOMIC DNA]</scope>
    <source>
        <strain evidence="5 6">NM06_A21</strain>
    </source>
</reference>
<protein>
    <submittedName>
        <fullName evidence="5">Pectate lyase</fullName>
    </submittedName>
</protein>
<feature type="chain" id="PRO_5020320344" evidence="4">
    <location>
        <begin position="22"/>
        <end position="700"/>
    </location>
</feature>
<dbReference type="AlphaFoldDB" id="A0A4S2G313"/>
<evidence type="ECO:0000256" key="2">
    <source>
        <dbReference type="ARBA" id="ARBA00023180"/>
    </source>
</evidence>
<keyword evidence="2" id="KW-0325">Glycoprotein</keyword>
<dbReference type="PANTHER" id="PTHR42970">
    <property type="entry name" value="PECTATE LYASE C-RELATED"/>
    <property type="match status" value="1"/>
</dbReference>
<feature type="region of interest" description="Disordered" evidence="3">
    <location>
        <begin position="403"/>
        <end position="432"/>
    </location>
</feature>
<dbReference type="InterPro" id="IPR011050">
    <property type="entry name" value="Pectin_lyase_fold/virulence"/>
</dbReference>
<keyword evidence="1" id="KW-0479">Metal-binding</keyword>
<evidence type="ECO:0000256" key="4">
    <source>
        <dbReference type="SAM" id="SignalP"/>
    </source>
</evidence>
<accession>A0A4S2G313</accession>
<evidence type="ECO:0000256" key="3">
    <source>
        <dbReference type="SAM" id="MobiDB-lite"/>
    </source>
</evidence>
<proteinExistence type="predicted"/>
<dbReference type="EMBL" id="SRYD01000005">
    <property type="protein sequence ID" value="TGY76121.1"/>
    <property type="molecule type" value="Genomic_DNA"/>
</dbReference>
<keyword evidence="4" id="KW-0732">Signal</keyword>
<feature type="signal peptide" evidence="4">
    <location>
        <begin position="1"/>
        <end position="21"/>
    </location>
</feature>
<evidence type="ECO:0000313" key="6">
    <source>
        <dbReference type="Proteomes" id="UP000306630"/>
    </source>
</evidence>
<dbReference type="Proteomes" id="UP000306630">
    <property type="component" value="Unassembled WGS sequence"/>
</dbReference>
<sequence length="700" mass="77155">MKTRLLITYMMLIIASVAASAQERIERTPAFPGAEGWGRYVTGGRGGKVLHVTNLRDSGYGSLRWACEQTGPRIVVFDISGTIYLQSDLKITNGNLTIAGQTAPGDGICVADYPVTFACPNIIARYMRFRPGNRMAETEGDGFEPDGLGAVDSRLIIVDHCSISWSVDECCSIYGNRFTTVQWCIISQSLRYGGHSKKTHGYGAMMGGEGASYHHNLLVHHDSRCPRLGERPATGARDTTDFRCNVMYNWSGQGCYGAENMNANIVNNYYKPGPGTIASRAVGYQRRICGVGVNEQEGHEMYHVWARLFVDGNVNPRHPAVDADNWGLGIWQQISDTYRNNPEKYNLDESRMRLKEPMKYYHVTTHSAADAYSRVLDHAGASLSRDSHDALMVSDVREGTATYTGSGAGNAKGIIDSPYDNRPADAPDNWNPWPVLNSTEAPLDTDRDGMPDAWELARGLDPADPADALLTDDEGYTMVEVYINSLVDHITEAQNEGGTADGDLEYLPDILPSYTVATSTRIPSTWNFGNDITLSNDAGKSYGTRGDYIRLARDVRHTLTLPSRAEIDRIRFEGFTYYSSDSYSDASLTEINGTAYPESTFAIAKNSDISTVPSSFEIKLDEPAADRITFTWQGNNPCVRITLLTSNQSTTAAIGTTVDYPTEGYGYDPAWYTIQGHRLSSEPSVPGLYIHHGRKIIIRK</sequence>
<dbReference type="GO" id="GO:0046872">
    <property type="term" value="F:metal ion binding"/>
    <property type="evidence" value="ECO:0007669"/>
    <property type="project" value="UniProtKB-KW"/>
</dbReference>
<dbReference type="SUPFAM" id="SSF51126">
    <property type="entry name" value="Pectin lyase-like"/>
    <property type="match status" value="1"/>
</dbReference>
<comment type="caution">
    <text evidence="5">The sequence shown here is derived from an EMBL/GenBank/DDBJ whole genome shotgun (WGS) entry which is preliminary data.</text>
</comment>
<keyword evidence="5" id="KW-0456">Lyase</keyword>
<evidence type="ECO:0000313" key="5">
    <source>
        <dbReference type="EMBL" id="TGY76121.1"/>
    </source>
</evidence>
<name>A0A4S2G313_9BACT</name>
<gene>
    <name evidence="5" type="ORF">E5333_01995</name>
</gene>
<evidence type="ECO:0000256" key="1">
    <source>
        <dbReference type="ARBA" id="ARBA00022723"/>
    </source>
</evidence>
<dbReference type="InterPro" id="IPR012334">
    <property type="entry name" value="Pectin_lyas_fold"/>
</dbReference>
<dbReference type="InterPro" id="IPR052063">
    <property type="entry name" value="Polysaccharide_Lyase_1"/>
</dbReference>
<dbReference type="GO" id="GO:0016829">
    <property type="term" value="F:lyase activity"/>
    <property type="evidence" value="ECO:0007669"/>
    <property type="project" value="UniProtKB-KW"/>
</dbReference>
<organism evidence="5 6">
    <name type="scientific">Muribaculum intestinale</name>
    <dbReference type="NCBI Taxonomy" id="1796646"/>
    <lineage>
        <taxon>Bacteria</taxon>
        <taxon>Pseudomonadati</taxon>
        <taxon>Bacteroidota</taxon>
        <taxon>Bacteroidia</taxon>
        <taxon>Bacteroidales</taxon>
        <taxon>Muribaculaceae</taxon>
        <taxon>Muribaculum</taxon>
    </lineage>
</organism>
<dbReference type="PANTHER" id="PTHR42970:SF1">
    <property type="entry name" value="PECTATE LYASE C-RELATED"/>
    <property type="match status" value="1"/>
</dbReference>